<dbReference type="InterPro" id="IPR000847">
    <property type="entry name" value="LysR_HTH_N"/>
</dbReference>
<dbReference type="Pfam" id="PF00126">
    <property type="entry name" value="HTH_1"/>
    <property type="match status" value="1"/>
</dbReference>
<dbReference type="SUPFAM" id="SSF46785">
    <property type="entry name" value="Winged helix' DNA-binding domain"/>
    <property type="match status" value="1"/>
</dbReference>
<dbReference type="SUPFAM" id="SSF53850">
    <property type="entry name" value="Periplasmic binding protein-like II"/>
    <property type="match status" value="1"/>
</dbReference>
<dbReference type="InterPro" id="IPR036388">
    <property type="entry name" value="WH-like_DNA-bd_sf"/>
</dbReference>
<comment type="similarity">
    <text evidence="1">Belongs to the LysR transcriptional regulatory family.</text>
</comment>
<evidence type="ECO:0000256" key="1">
    <source>
        <dbReference type="ARBA" id="ARBA00009437"/>
    </source>
</evidence>
<evidence type="ECO:0000256" key="4">
    <source>
        <dbReference type="ARBA" id="ARBA00023163"/>
    </source>
</evidence>
<dbReference type="GO" id="GO:0032993">
    <property type="term" value="C:protein-DNA complex"/>
    <property type="evidence" value="ECO:0007669"/>
    <property type="project" value="TreeGrafter"/>
</dbReference>
<dbReference type="GO" id="GO:0003677">
    <property type="term" value="F:DNA binding"/>
    <property type="evidence" value="ECO:0007669"/>
    <property type="project" value="UniProtKB-KW"/>
</dbReference>
<keyword evidence="4" id="KW-0804">Transcription</keyword>
<dbReference type="Gene3D" id="3.40.190.10">
    <property type="entry name" value="Periplasmic binding protein-like II"/>
    <property type="match status" value="2"/>
</dbReference>
<dbReference type="Gene3D" id="1.10.10.10">
    <property type="entry name" value="Winged helix-like DNA-binding domain superfamily/Winged helix DNA-binding domain"/>
    <property type="match status" value="1"/>
</dbReference>
<evidence type="ECO:0000256" key="2">
    <source>
        <dbReference type="ARBA" id="ARBA00023015"/>
    </source>
</evidence>
<feature type="domain" description="HTH lysR-type" evidence="5">
    <location>
        <begin position="13"/>
        <end position="61"/>
    </location>
</feature>
<dbReference type="GO" id="GO:0003700">
    <property type="term" value="F:DNA-binding transcription factor activity"/>
    <property type="evidence" value="ECO:0007669"/>
    <property type="project" value="InterPro"/>
</dbReference>
<dbReference type="Pfam" id="PF03466">
    <property type="entry name" value="LysR_substrate"/>
    <property type="match status" value="1"/>
</dbReference>
<dbReference type="PRINTS" id="PR00039">
    <property type="entry name" value="HTHLYSR"/>
</dbReference>
<keyword evidence="2" id="KW-0805">Transcription regulation</keyword>
<dbReference type="AlphaFoldDB" id="A0A2Z5G3H4"/>
<accession>A0A2Z5G3H4</accession>
<dbReference type="KEGG" id="abas:ACPOL_4481"/>
<reference evidence="6 7" key="1">
    <citation type="journal article" date="2018" name="Front. Microbiol.">
        <title>Hydrolytic Capabilities as a Key to Environmental Success: Chitinolytic and Cellulolytic Acidobacteria From Acidic Sub-arctic Soils and Boreal Peatlands.</title>
        <authorList>
            <person name="Belova S.E."/>
            <person name="Ravin N.V."/>
            <person name="Pankratov T.A."/>
            <person name="Rakitin A.L."/>
            <person name="Ivanova A.A."/>
            <person name="Beletsky A.V."/>
            <person name="Mardanov A.V."/>
            <person name="Sinninghe Damste J.S."/>
            <person name="Dedysh S.N."/>
        </authorList>
    </citation>
    <scope>NUCLEOTIDE SEQUENCE [LARGE SCALE GENOMIC DNA]</scope>
    <source>
        <strain evidence="6 7">SBC82</strain>
    </source>
</reference>
<dbReference type="InterPro" id="IPR005119">
    <property type="entry name" value="LysR_subst-bd"/>
</dbReference>
<proteinExistence type="inferred from homology"/>
<dbReference type="OrthoDB" id="109562at2"/>
<gene>
    <name evidence="6" type="ORF">ACPOL_4481</name>
</gene>
<evidence type="ECO:0000313" key="6">
    <source>
        <dbReference type="EMBL" id="AXC13753.1"/>
    </source>
</evidence>
<evidence type="ECO:0000259" key="5">
    <source>
        <dbReference type="PROSITE" id="PS50931"/>
    </source>
</evidence>
<keyword evidence="3" id="KW-0238">DNA-binding</keyword>
<dbReference type="PROSITE" id="PS50931">
    <property type="entry name" value="HTH_LYSR"/>
    <property type="match status" value="1"/>
</dbReference>
<protein>
    <submittedName>
        <fullName evidence="6">LysR-family transcriptional regulator</fullName>
    </submittedName>
</protein>
<dbReference type="PANTHER" id="PTHR30346">
    <property type="entry name" value="TRANSCRIPTIONAL DUAL REGULATOR HCAR-RELATED"/>
    <property type="match status" value="1"/>
</dbReference>
<evidence type="ECO:0000313" key="7">
    <source>
        <dbReference type="Proteomes" id="UP000253606"/>
    </source>
</evidence>
<name>A0A2Z5G3H4_9BACT</name>
<dbReference type="Proteomes" id="UP000253606">
    <property type="component" value="Chromosome"/>
</dbReference>
<dbReference type="PANTHER" id="PTHR30346:SF17">
    <property type="entry name" value="LYSR FAMILY TRANSCRIPTIONAL REGULATOR"/>
    <property type="match status" value="1"/>
</dbReference>
<organism evidence="6 7">
    <name type="scientific">Acidisarcina polymorpha</name>
    <dbReference type="NCBI Taxonomy" id="2211140"/>
    <lineage>
        <taxon>Bacteria</taxon>
        <taxon>Pseudomonadati</taxon>
        <taxon>Acidobacteriota</taxon>
        <taxon>Terriglobia</taxon>
        <taxon>Terriglobales</taxon>
        <taxon>Acidobacteriaceae</taxon>
        <taxon>Acidisarcina</taxon>
    </lineage>
</organism>
<dbReference type="InterPro" id="IPR036390">
    <property type="entry name" value="WH_DNA-bd_sf"/>
</dbReference>
<sequence>MTHNETKFMDSAIALAETLHFTKAAKRLRISQPQLTKNIQELEDMLGFRIFDRDRKTVALNDAGRAYVEKSKLSIMYAERAFQAARDAMRDADTVLFVGRSPYTDPFLVSTLQSVQLPLYSRLKLELTSQFSFMLIDEVLDGSLDLAIATQPPESSLLTTVKIAESPFYIAMSKDDKLAAFPSVTLESLSDHCWILFERRLHPPVYDEITHLAKLKGALPKKIRHITAPEEAFPFLADGECVAFVVKAGALLLSRNGVTVRPLSAPELTLRTYLVSREDNESKLLSEFVRAFMRRLSVPKKDVQRSLPLGVRRSA</sequence>
<dbReference type="EMBL" id="CP030840">
    <property type="protein sequence ID" value="AXC13753.1"/>
    <property type="molecule type" value="Genomic_DNA"/>
</dbReference>
<keyword evidence="7" id="KW-1185">Reference proteome</keyword>
<dbReference type="RefSeq" id="WP_114208670.1">
    <property type="nucleotide sequence ID" value="NZ_CP030840.1"/>
</dbReference>
<evidence type="ECO:0000256" key="3">
    <source>
        <dbReference type="ARBA" id="ARBA00023125"/>
    </source>
</evidence>